<evidence type="ECO:0000313" key="1">
    <source>
        <dbReference type="EMBL" id="CEK26933.1"/>
    </source>
</evidence>
<name>A0A0A8VEY9_YERRU</name>
<protein>
    <submittedName>
        <fullName evidence="1">Uncharacterized protein</fullName>
    </submittedName>
</protein>
<dbReference type="EMBL" id="LN681231">
    <property type="protein sequence ID" value="CEK26933.1"/>
    <property type="molecule type" value="Genomic_DNA"/>
</dbReference>
<organism evidence="1">
    <name type="scientific">Yersinia ruckeri</name>
    <dbReference type="NCBI Taxonomy" id="29486"/>
    <lineage>
        <taxon>Bacteria</taxon>
        <taxon>Pseudomonadati</taxon>
        <taxon>Pseudomonadota</taxon>
        <taxon>Gammaproteobacteria</taxon>
        <taxon>Enterobacterales</taxon>
        <taxon>Yersiniaceae</taxon>
        <taxon>Yersinia</taxon>
    </lineage>
</organism>
<dbReference type="AlphaFoldDB" id="A0A0A8VEY9"/>
<sequence length="58" mass="6461">MLTEQLLLVKIALAQHFCARSFVKGNVARVINHATSIGIFKIDANRPSKQRITHSTSQ</sequence>
<gene>
    <name evidence="1" type="ORF">CSF007_5860</name>
</gene>
<reference evidence="1" key="1">
    <citation type="journal article" date="2015" name="Genome Announc.">
        <title>Complete Genome Sequence of Yersinia ruckeri Strain CSF007-82, Etiologic Agent of Red Mouth Disease in Salmonid Fish.</title>
        <authorList>
            <person name="Nelson M.C."/>
            <person name="LaPatra S.E."/>
            <person name="Welch T.J."/>
            <person name="Graf J."/>
        </authorList>
    </citation>
    <scope>NUCLEOTIDE SEQUENCE</scope>
    <source>
        <strain evidence="1">CSF007-82</strain>
    </source>
</reference>
<proteinExistence type="predicted"/>
<accession>A0A0A8VEY9</accession>